<dbReference type="EMBL" id="NCKW01007815">
    <property type="protein sequence ID" value="POM69854.1"/>
    <property type="molecule type" value="Genomic_DNA"/>
</dbReference>
<evidence type="ECO:0000313" key="3">
    <source>
        <dbReference type="Proteomes" id="UP000237271"/>
    </source>
</evidence>
<protein>
    <submittedName>
        <fullName evidence="2">Uncharacterized protein</fullName>
    </submittedName>
</protein>
<proteinExistence type="predicted"/>
<name>A0A2P4XWB1_9STRA</name>
<dbReference type="AlphaFoldDB" id="A0A2P4XWB1"/>
<keyword evidence="3" id="KW-1185">Reference proteome</keyword>
<organism evidence="2 3">
    <name type="scientific">Phytophthora palmivora</name>
    <dbReference type="NCBI Taxonomy" id="4796"/>
    <lineage>
        <taxon>Eukaryota</taxon>
        <taxon>Sar</taxon>
        <taxon>Stramenopiles</taxon>
        <taxon>Oomycota</taxon>
        <taxon>Peronosporomycetes</taxon>
        <taxon>Peronosporales</taxon>
        <taxon>Peronosporaceae</taxon>
        <taxon>Phytophthora</taxon>
    </lineage>
</organism>
<accession>A0A2P4XWB1</accession>
<evidence type="ECO:0000313" key="2">
    <source>
        <dbReference type="EMBL" id="POM69854.1"/>
    </source>
</evidence>
<sequence length="182" mass="21215">MSDEIIERLIEITGEFSNDAAFEGIDPSVIVPHIAEKLEEIIYESNFRMSGTHTKELKRFCRGQYDVSYLWHWLQERKEAFHNVHGGMFADKEFESLAELAETPTRERRYATPGQQTRCKKRSERSPSFIAKPNKTQGQNLGPWTYCSLWLAGLLLLAKRRWLFHEIKTTRYPNECALNSTT</sequence>
<dbReference type="Proteomes" id="UP000237271">
    <property type="component" value="Unassembled WGS sequence"/>
</dbReference>
<reference evidence="2 3" key="1">
    <citation type="journal article" date="2017" name="Genome Biol. Evol.">
        <title>Phytophthora megakarya and P. palmivora, closely related causal agents of cacao black pod rot, underwent increases in genome sizes and gene numbers by different mechanisms.</title>
        <authorList>
            <person name="Ali S.S."/>
            <person name="Shao J."/>
            <person name="Lary D.J."/>
            <person name="Kronmiller B."/>
            <person name="Shen D."/>
            <person name="Strem M.D."/>
            <person name="Amoako-Attah I."/>
            <person name="Akrofi A.Y."/>
            <person name="Begoude B.A."/>
            <person name="Ten Hoopen G.M."/>
            <person name="Coulibaly K."/>
            <person name="Kebe B.I."/>
            <person name="Melnick R.L."/>
            <person name="Guiltinan M.J."/>
            <person name="Tyler B.M."/>
            <person name="Meinhardt L.W."/>
            <person name="Bailey B.A."/>
        </authorList>
    </citation>
    <scope>NUCLEOTIDE SEQUENCE [LARGE SCALE GENOMIC DNA]</scope>
    <source>
        <strain evidence="3">sbr112.9</strain>
    </source>
</reference>
<evidence type="ECO:0000256" key="1">
    <source>
        <dbReference type="SAM" id="MobiDB-lite"/>
    </source>
</evidence>
<comment type="caution">
    <text evidence="2">The sequence shown here is derived from an EMBL/GenBank/DDBJ whole genome shotgun (WGS) entry which is preliminary data.</text>
</comment>
<gene>
    <name evidence="2" type="ORF">PHPALM_13821</name>
</gene>
<feature type="region of interest" description="Disordered" evidence="1">
    <location>
        <begin position="111"/>
        <end position="135"/>
    </location>
</feature>